<reference evidence="2" key="1">
    <citation type="submission" date="2023-04" db="EMBL/GenBank/DDBJ databases">
        <title>Aspergillus oryzae var. brunneus NBRC 4377.</title>
        <authorList>
            <person name="Ichikawa N."/>
            <person name="Sato H."/>
            <person name="Tonouchi N."/>
        </authorList>
    </citation>
    <scope>NUCLEOTIDE SEQUENCE</scope>
    <source>
        <strain evidence="2">NBRC 4377</strain>
    </source>
</reference>
<sequence>METLDQAMSEGDLILLYALGQRAFMFLVESCPDSQTSNPKISSITVREVKVGYLDEPGRCVVSGPDVYYNEEEDDDTSEDDDSSSEVSYGLTSGRLNLRGGCSVDQSCPVCLGYDFAMDDKIRLREVEEYESRLSRGECPFGCYGEPEELEQEILKMARERYELIDARRQDMGLSGYDVDDIVESWSADGEDE</sequence>
<feature type="region of interest" description="Disordered" evidence="1">
    <location>
        <begin position="64"/>
        <end position="89"/>
    </location>
</feature>
<evidence type="ECO:0000313" key="3">
    <source>
        <dbReference type="Proteomes" id="UP001165189"/>
    </source>
</evidence>
<gene>
    <name evidence="2" type="ORF">Aory05_001289600</name>
</gene>
<feature type="compositionally biased region" description="Acidic residues" evidence="1">
    <location>
        <begin position="69"/>
        <end position="84"/>
    </location>
</feature>
<evidence type="ECO:0000313" key="2">
    <source>
        <dbReference type="EMBL" id="GMG54656.1"/>
    </source>
</evidence>
<proteinExistence type="predicted"/>
<dbReference type="EMBL" id="BSYB01000094">
    <property type="protein sequence ID" value="GMG54656.1"/>
    <property type="molecule type" value="Genomic_DNA"/>
</dbReference>
<organism evidence="2 3">
    <name type="scientific">Aspergillus oryzae var. brunneus</name>
    <dbReference type="NCBI Taxonomy" id="332754"/>
    <lineage>
        <taxon>Eukaryota</taxon>
        <taxon>Fungi</taxon>
        <taxon>Dikarya</taxon>
        <taxon>Ascomycota</taxon>
        <taxon>Pezizomycotina</taxon>
        <taxon>Eurotiomycetes</taxon>
        <taxon>Eurotiomycetidae</taxon>
        <taxon>Eurotiales</taxon>
        <taxon>Aspergillaceae</taxon>
        <taxon>Aspergillus</taxon>
        <taxon>Aspergillus subgen. Circumdati</taxon>
    </lineage>
</organism>
<name>A0ABQ6L9L0_ASPOZ</name>
<comment type="caution">
    <text evidence="2">The sequence shown here is derived from an EMBL/GenBank/DDBJ whole genome shotgun (WGS) entry which is preliminary data.</text>
</comment>
<protein>
    <submittedName>
        <fullName evidence="2">Unnamed protein product</fullName>
    </submittedName>
</protein>
<dbReference type="Proteomes" id="UP001165189">
    <property type="component" value="Unassembled WGS sequence"/>
</dbReference>
<evidence type="ECO:0000256" key="1">
    <source>
        <dbReference type="SAM" id="MobiDB-lite"/>
    </source>
</evidence>
<accession>A0ABQ6L9L0</accession>
<keyword evidence="3" id="KW-1185">Reference proteome</keyword>